<organism evidence="14 15">
    <name type="scientific">Ancylobacter crimeensis</name>
    <dbReference type="NCBI Taxonomy" id="2579147"/>
    <lineage>
        <taxon>Bacteria</taxon>
        <taxon>Pseudomonadati</taxon>
        <taxon>Pseudomonadota</taxon>
        <taxon>Alphaproteobacteria</taxon>
        <taxon>Hyphomicrobiales</taxon>
        <taxon>Xanthobacteraceae</taxon>
        <taxon>Ancylobacter</taxon>
    </lineage>
</organism>
<keyword evidence="4" id="KW-0597">Phosphoprotein</keyword>
<dbReference type="GO" id="GO:0016301">
    <property type="term" value="F:kinase activity"/>
    <property type="evidence" value="ECO:0007669"/>
    <property type="project" value="UniProtKB-KW"/>
</dbReference>
<dbReference type="PRINTS" id="PR00344">
    <property type="entry name" value="BCTRLSENSOR"/>
</dbReference>
<dbReference type="SMART" id="SM00387">
    <property type="entry name" value="HATPase_c"/>
    <property type="match status" value="1"/>
</dbReference>
<sequence length="471" mass="51215">MRFAEVLRASSRTGSLAVRLFVSATLVILVVLIVVGLALSSIYRQAVERAFDRRLDVYLKTIVADVANAPPGTMPEPTTLGDPVFDFPLSGWYWQITRIDGPARQYKTARSLPEGNLPLLLDRGVKDDAGMREGYVDGPSHQRLRLIERQVDLGQDGRYLVSVAADAAEIDEETDAFNHALAVTFLILASAFLFTLLFQVRFGLRPLKRMRAGLGAVRAGTAEKIEGTFPVEIAPLVQEVNALIDTNREIVERARMHVGNLAHALKTPIAVLRNEAARAEGAGVPDPLAAKVGEQAELMAEQVAHHLDRARMAARAQVMTSIEEVGPIVEALVRTLEKIHRGRGIAVETQMAGSIRFRGERQDLEEMLGNLVDNGCKWARSLVEVRVETPPAVQFGERAFFEITIDDDGPGLSAEQRAEALKRGRRLDETRPGSGLGLSIVSELAALYGGGLALGVSPFGGLRCIVRLPAA</sequence>
<dbReference type="PROSITE" id="PS50109">
    <property type="entry name" value="HIS_KIN"/>
    <property type="match status" value="1"/>
</dbReference>
<evidence type="ECO:0000256" key="9">
    <source>
        <dbReference type="ARBA" id="ARBA00023012"/>
    </source>
</evidence>
<comment type="caution">
    <text evidence="14">The sequence shown here is derived from an EMBL/GenBank/DDBJ whole genome shotgun (WGS) entry which is preliminary data.</text>
</comment>
<keyword evidence="8 11" id="KW-1133">Transmembrane helix</keyword>
<proteinExistence type="predicted"/>
<comment type="subcellular location">
    <subcellularLocation>
        <location evidence="2">Membrane</location>
    </subcellularLocation>
</comment>
<dbReference type="Pfam" id="PF02518">
    <property type="entry name" value="HATPase_c"/>
    <property type="match status" value="1"/>
</dbReference>
<evidence type="ECO:0000256" key="11">
    <source>
        <dbReference type="SAM" id="Phobius"/>
    </source>
</evidence>
<protein>
    <recommendedName>
        <fullName evidence="3">histidine kinase</fullName>
        <ecNumber evidence="3">2.7.13.3</ecNumber>
    </recommendedName>
</protein>
<keyword evidence="15" id="KW-1185">Reference proteome</keyword>
<feature type="transmembrane region" description="Helical" evidence="11">
    <location>
        <begin position="20"/>
        <end position="43"/>
    </location>
</feature>
<evidence type="ECO:0000313" key="14">
    <source>
        <dbReference type="EMBL" id="MCK0196333.1"/>
    </source>
</evidence>
<keyword evidence="9" id="KW-0902">Two-component regulatory system</keyword>
<comment type="catalytic activity">
    <reaction evidence="1">
        <text>ATP + protein L-histidine = ADP + protein N-phospho-L-histidine.</text>
        <dbReference type="EC" id="2.7.13.3"/>
    </reaction>
</comment>
<evidence type="ECO:0000256" key="3">
    <source>
        <dbReference type="ARBA" id="ARBA00012438"/>
    </source>
</evidence>
<evidence type="ECO:0000256" key="2">
    <source>
        <dbReference type="ARBA" id="ARBA00004370"/>
    </source>
</evidence>
<evidence type="ECO:0000256" key="10">
    <source>
        <dbReference type="ARBA" id="ARBA00023136"/>
    </source>
</evidence>
<dbReference type="EC" id="2.7.13.3" evidence="3"/>
<keyword evidence="5" id="KW-0808">Transferase</keyword>
<evidence type="ECO:0000259" key="12">
    <source>
        <dbReference type="PROSITE" id="PS50109"/>
    </source>
</evidence>
<dbReference type="PROSITE" id="PS50885">
    <property type="entry name" value="HAMP"/>
    <property type="match status" value="1"/>
</dbReference>
<evidence type="ECO:0000259" key="13">
    <source>
        <dbReference type="PROSITE" id="PS50885"/>
    </source>
</evidence>
<evidence type="ECO:0000256" key="7">
    <source>
        <dbReference type="ARBA" id="ARBA00022777"/>
    </source>
</evidence>
<dbReference type="InterPro" id="IPR004358">
    <property type="entry name" value="Sig_transdc_His_kin-like_C"/>
</dbReference>
<keyword evidence="7 14" id="KW-0418">Kinase</keyword>
<dbReference type="SUPFAM" id="SSF55874">
    <property type="entry name" value="ATPase domain of HSP90 chaperone/DNA topoisomerase II/histidine kinase"/>
    <property type="match status" value="1"/>
</dbReference>
<feature type="transmembrane region" description="Helical" evidence="11">
    <location>
        <begin position="180"/>
        <end position="200"/>
    </location>
</feature>
<accession>A0ABT0D8Q1</accession>
<dbReference type="EMBL" id="JALKCH010000003">
    <property type="protein sequence ID" value="MCK0196333.1"/>
    <property type="molecule type" value="Genomic_DNA"/>
</dbReference>
<keyword evidence="10 11" id="KW-0472">Membrane</keyword>
<dbReference type="InterPro" id="IPR036890">
    <property type="entry name" value="HATPase_C_sf"/>
</dbReference>
<dbReference type="RefSeq" id="WP_247027318.1">
    <property type="nucleotide sequence ID" value="NZ_JALKCH010000003.1"/>
</dbReference>
<name>A0ABT0D8Q1_9HYPH</name>
<evidence type="ECO:0000256" key="8">
    <source>
        <dbReference type="ARBA" id="ARBA00022989"/>
    </source>
</evidence>
<evidence type="ECO:0000256" key="1">
    <source>
        <dbReference type="ARBA" id="ARBA00000085"/>
    </source>
</evidence>
<dbReference type="InterPro" id="IPR003660">
    <property type="entry name" value="HAMP_dom"/>
</dbReference>
<feature type="domain" description="Histidine kinase" evidence="12">
    <location>
        <begin position="260"/>
        <end position="471"/>
    </location>
</feature>
<dbReference type="Proteomes" id="UP001203284">
    <property type="component" value="Unassembled WGS sequence"/>
</dbReference>
<dbReference type="Gene3D" id="3.30.565.10">
    <property type="entry name" value="Histidine kinase-like ATPase, C-terminal domain"/>
    <property type="match status" value="1"/>
</dbReference>
<dbReference type="InterPro" id="IPR003594">
    <property type="entry name" value="HATPase_dom"/>
</dbReference>
<dbReference type="PANTHER" id="PTHR45436">
    <property type="entry name" value="SENSOR HISTIDINE KINASE YKOH"/>
    <property type="match status" value="1"/>
</dbReference>
<feature type="domain" description="HAMP" evidence="13">
    <location>
        <begin position="201"/>
        <end position="252"/>
    </location>
</feature>
<evidence type="ECO:0000256" key="5">
    <source>
        <dbReference type="ARBA" id="ARBA00022679"/>
    </source>
</evidence>
<keyword evidence="6 11" id="KW-0812">Transmembrane</keyword>
<evidence type="ECO:0000313" key="15">
    <source>
        <dbReference type="Proteomes" id="UP001203284"/>
    </source>
</evidence>
<gene>
    <name evidence="14" type="ORF">MWN34_05335</name>
</gene>
<evidence type="ECO:0000256" key="6">
    <source>
        <dbReference type="ARBA" id="ARBA00022692"/>
    </source>
</evidence>
<dbReference type="InterPro" id="IPR050428">
    <property type="entry name" value="TCS_sensor_his_kinase"/>
</dbReference>
<reference evidence="14 15" key="1">
    <citation type="submission" date="2022-04" db="EMBL/GenBank/DDBJ databases">
        <authorList>
            <person name="Grouzdev D.S."/>
            <person name="Pantiukh K.S."/>
            <person name="Krutkina M.S."/>
        </authorList>
    </citation>
    <scope>NUCLEOTIDE SEQUENCE [LARGE SCALE GENOMIC DNA]</scope>
    <source>
        <strain evidence="14 15">6x-1</strain>
    </source>
</reference>
<dbReference type="InterPro" id="IPR005467">
    <property type="entry name" value="His_kinase_dom"/>
</dbReference>
<evidence type="ECO:0000256" key="4">
    <source>
        <dbReference type="ARBA" id="ARBA00022553"/>
    </source>
</evidence>
<dbReference type="PANTHER" id="PTHR45436:SF5">
    <property type="entry name" value="SENSOR HISTIDINE KINASE TRCS"/>
    <property type="match status" value="1"/>
</dbReference>